<evidence type="ECO:0000313" key="2">
    <source>
        <dbReference type="EMBL" id="MBF9239879.1"/>
    </source>
</evidence>
<feature type="transmembrane region" description="Helical" evidence="1">
    <location>
        <begin position="6"/>
        <end position="22"/>
    </location>
</feature>
<keyword evidence="1" id="KW-1133">Transmembrane helix</keyword>
<feature type="transmembrane region" description="Helical" evidence="1">
    <location>
        <begin position="109"/>
        <end position="129"/>
    </location>
</feature>
<accession>A0ABS0IND1</accession>
<keyword evidence="1" id="KW-0472">Membrane</keyword>
<keyword evidence="3" id="KW-1185">Reference proteome</keyword>
<feature type="transmembrane region" description="Helical" evidence="1">
    <location>
        <begin position="42"/>
        <end position="60"/>
    </location>
</feature>
<evidence type="ECO:0000313" key="3">
    <source>
        <dbReference type="Proteomes" id="UP000597617"/>
    </source>
</evidence>
<organism evidence="2 3">
    <name type="scientific">Hymenobacter jeongseonensis</name>
    <dbReference type="NCBI Taxonomy" id="2791027"/>
    <lineage>
        <taxon>Bacteria</taxon>
        <taxon>Pseudomonadati</taxon>
        <taxon>Bacteroidota</taxon>
        <taxon>Cytophagia</taxon>
        <taxon>Cytophagales</taxon>
        <taxon>Hymenobacteraceae</taxon>
        <taxon>Hymenobacter</taxon>
    </lineage>
</organism>
<feature type="transmembrane region" description="Helical" evidence="1">
    <location>
        <begin position="66"/>
        <end position="88"/>
    </location>
</feature>
<evidence type="ECO:0008006" key="4">
    <source>
        <dbReference type="Google" id="ProtNLM"/>
    </source>
</evidence>
<evidence type="ECO:0000256" key="1">
    <source>
        <dbReference type="SAM" id="Phobius"/>
    </source>
</evidence>
<comment type="caution">
    <text evidence="2">The sequence shown here is derived from an EMBL/GenBank/DDBJ whole genome shotgun (WGS) entry which is preliminary data.</text>
</comment>
<reference evidence="2 3" key="1">
    <citation type="submission" date="2020-11" db="EMBL/GenBank/DDBJ databases">
        <authorList>
            <person name="Kim M.K."/>
        </authorList>
    </citation>
    <scope>NUCLEOTIDE SEQUENCE [LARGE SCALE GENOMIC DNA]</scope>
    <source>
        <strain evidence="2 3">BT683</strain>
    </source>
</reference>
<protein>
    <recommendedName>
        <fullName evidence="4">Integral membrane protein</fullName>
    </recommendedName>
</protein>
<sequence length="132" mass="14626">MQESIAAVVIVLLVVTGINIAYRKRSPMSPVGPHIKALPMALFQAVLIALVAGMLTHFWTFSAPGLYRLLLVIAAVMILVFGLVRGINWWHRKRYPMSPAGPRFKARRVALLAGAFVVVWLYVGLIVLYGTR</sequence>
<name>A0ABS0IND1_9BACT</name>
<proteinExistence type="predicted"/>
<gene>
    <name evidence="2" type="ORF">I2I05_20980</name>
</gene>
<dbReference type="EMBL" id="JADQDQ010000020">
    <property type="protein sequence ID" value="MBF9239879.1"/>
    <property type="molecule type" value="Genomic_DNA"/>
</dbReference>
<keyword evidence="1" id="KW-0812">Transmembrane</keyword>
<dbReference type="RefSeq" id="WP_196284230.1">
    <property type="nucleotide sequence ID" value="NZ_JADQDQ010000020.1"/>
</dbReference>
<dbReference type="Proteomes" id="UP000597617">
    <property type="component" value="Unassembled WGS sequence"/>
</dbReference>